<dbReference type="PANTHER" id="PTHR31672">
    <property type="entry name" value="BNACNNG10540D PROTEIN"/>
    <property type="match status" value="1"/>
</dbReference>
<dbReference type="Pfam" id="PF07734">
    <property type="entry name" value="FBA_1"/>
    <property type="match status" value="1"/>
</dbReference>
<dbReference type="Proteomes" id="UP000596660">
    <property type="component" value="Unplaced"/>
</dbReference>
<name>A0A803MVC5_CHEQI</name>
<reference evidence="2" key="2">
    <citation type="submission" date="2021-03" db="UniProtKB">
        <authorList>
            <consortium name="EnsemblPlants"/>
        </authorList>
    </citation>
    <scope>IDENTIFICATION</scope>
</reference>
<dbReference type="AlphaFoldDB" id="A0A803MVC5"/>
<dbReference type="InterPro" id="IPR011043">
    <property type="entry name" value="Gal_Oxase/kelch_b-propeller"/>
</dbReference>
<dbReference type="PANTHER" id="PTHR31672:SF13">
    <property type="entry name" value="F-BOX PROTEIN CPR30-LIKE"/>
    <property type="match status" value="1"/>
</dbReference>
<dbReference type="OMA" id="QTIGICK"/>
<dbReference type="EnsemblPlants" id="AUR62035852-RA">
    <property type="protein sequence ID" value="AUR62035852-RA:cds"/>
    <property type="gene ID" value="AUR62035852"/>
</dbReference>
<proteinExistence type="predicted"/>
<dbReference type="SUPFAM" id="SSF50965">
    <property type="entry name" value="Galactose oxidase, central domain"/>
    <property type="match status" value="1"/>
</dbReference>
<dbReference type="InterPro" id="IPR050796">
    <property type="entry name" value="SCF_F-box_component"/>
</dbReference>
<evidence type="ECO:0000313" key="2">
    <source>
        <dbReference type="EnsemblPlants" id="AUR62035852-RA:cds"/>
    </source>
</evidence>
<keyword evidence="3" id="KW-1185">Reference proteome</keyword>
<evidence type="ECO:0000259" key="1">
    <source>
        <dbReference type="Pfam" id="PF07734"/>
    </source>
</evidence>
<dbReference type="Gramene" id="AUR62035852-RA">
    <property type="protein sequence ID" value="AUR62035852-RA:cds"/>
    <property type="gene ID" value="AUR62035852"/>
</dbReference>
<evidence type="ECO:0000313" key="3">
    <source>
        <dbReference type="Proteomes" id="UP000596660"/>
    </source>
</evidence>
<reference evidence="2" key="1">
    <citation type="journal article" date="2017" name="Nature">
        <title>The genome of Chenopodium quinoa.</title>
        <authorList>
            <person name="Jarvis D.E."/>
            <person name="Ho Y.S."/>
            <person name="Lightfoot D.J."/>
            <person name="Schmoeckel S.M."/>
            <person name="Li B."/>
            <person name="Borm T.J.A."/>
            <person name="Ohyanagi H."/>
            <person name="Mineta K."/>
            <person name="Michell C.T."/>
            <person name="Saber N."/>
            <person name="Kharbatia N.M."/>
            <person name="Rupper R.R."/>
            <person name="Sharp A.R."/>
            <person name="Dally N."/>
            <person name="Boughton B.A."/>
            <person name="Woo Y.H."/>
            <person name="Gao G."/>
            <person name="Schijlen E.G.W.M."/>
            <person name="Guo X."/>
            <person name="Momin A.A."/>
            <person name="Negrao S."/>
            <person name="Al-Babili S."/>
            <person name="Gehring C."/>
            <person name="Roessner U."/>
            <person name="Jung C."/>
            <person name="Murphy K."/>
            <person name="Arold S.T."/>
            <person name="Gojobori T."/>
            <person name="van der Linden C.G."/>
            <person name="van Loo E.N."/>
            <person name="Jellen E.N."/>
            <person name="Maughan P.J."/>
            <person name="Tester M."/>
        </authorList>
    </citation>
    <scope>NUCLEOTIDE SEQUENCE [LARGE SCALE GENOMIC DNA]</scope>
    <source>
        <strain evidence="2">cv. PI 614886</strain>
    </source>
</reference>
<protein>
    <recommendedName>
        <fullName evidence="1">F-box associated beta-propeller type 1 domain-containing protein</fullName>
    </recommendedName>
</protein>
<feature type="domain" description="F-box associated beta-propeller type 1" evidence="1">
    <location>
        <begin position="27"/>
        <end position="162"/>
    </location>
</feature>
<dbReference type="NCBIfam" id="TIGR01640">
    <property type="entry name" value="F_box_assoc_1"/>
    <property type="match status" value="1"/>
</dbReference>
<sequence length="236" mass="26972">MSIHPPSCSIHCSIIHHNNLSFSELNHPLKPHRRVQLIGSCNGVVCISTVSKTRVVLYNPLTNSHLKLPSVTIPVPDLNKMVLGFGYDSNNDDYKVLRIVQGVGLLDDSTNKAQVYSFNDNCWRCIEGIPYYLYYGYYHGNLVNEGLHYVVTQESHSERLFIARMLVNAELWVMKEYGNKESWIKLLCISQPQTIGICKCAKAVVYSKDGRRVLLEIDGLEYGWYDLESEMWVKVL</sequence>
<dbReference type="InterPro" id="IPR006527">
    <property type="entry name" value="F-box-assoc_dom_typ1"/>
</dbReference>
<dbReference type="InterPro" id="IPR017451">
    <property type="entry name" value="F-box-assoc_interact_dom"/>
</dbReference>
<accession>A0A803MVC5</accession>
<organism evidence="2 3">
    <name type="scientific">Chenopodium quinoa</name>
    <name type="common">Quinoa</name>
    <dbReference type="NCBI Taxonomy" id="63459"/>
    <lineage>
        <taxon>Eukaryota</taxon>
        <taxon>Viridiplantae</taxon>
        <taxon>Streptophyta</taxon>
        <taxon>Embryophyta</taxon>
        <taxon>Tracheophyta</taxon>
        <taxon>Spermatophyta</taxon>
        <taxon>Magnoliopsida</taxon>
        <taxon>eudicotyledons</taxon>
        <taxon>Gunneridae</taxon>
        <taxon>Pentapetalae</taxon>
        <taxon>Caryophyllales</taxon>
        <taxon>Chenopodiaceae</taxon>
        <taxon>Chenopodioideae</taxon>
        <taxon>Atripliceae</taxon>
        <taxon>Chenopodium</taxon>
    </lineage>
</organism>